<dbReference type="Proteomes" id="UP000054279">
    <property type="component" value="Unassembled WGS sequence"/>
</dbReference>
<sequence>LDHILTKCKAPGQELIWKLTEILWNKTSKPWPDISIGVILGCGLSNYTVGNGVLDTGLNRLFLIIVSEAAYLIWKIRCEWKIKHEGRLDKCPSAPEVTSKWRSVMSKQIQFKIIASNSGRFRNKAIPFKLVEKTWGKLLNTANLRGLRMRDITRFLVGIGLDDPP</sequence>
<accession>A0A0C9ULF0</accession>
<gene>
    <name evidence="1" type="ORF">M422DRAFT_169184</name>
</gene>
<evidence type="ECO:0000313" key="1">
    <source>
        <dbReference type="EMBL" id="KIJ43848.1"/>
    </source>
</evidence>
<feature type="non-terminal residue" evidence="1">
    <location>
        <position position="1"/>
    </location>
</feature>
<reference evidence="1 2" key="1">
    <citation type="submission" date="2014-06" db="EMBL/GenBank/DDBJ databases">
        <title>Evolutionary Origins and Diversification of the Mycorrhizal Mutualists.</title>
        <authorList>
            <consortium name="DOE Joint Genome Institute"/>
            <consortium name="Mycorrhizal Genomics Consortium"/>
            <person name="Kohler A."/>
            <person name="Kuo A."/>
            <person name="Nagy L.G."/>
            <person name="Floudas D."/>
            <person name="Copeland A."/>
            <person name="Barry K.W."/>
            <person name="Cichocki N."/>
            <person name="Veneault-Fourrey C."/>
            <person name="LaButti K."/>
            <person name="Lindquist E.A."/>
            <person name="Lipzen A."/>
            <person name="Lundell T."/>
            <person name="Morin E."/>
            <person name="Murat C."/>
            <person name="Riley R."/>
            <person name="Ohm R."/>
            <person name="Sun H."/>
            <person name="Tunlid A."/>
            <person name="Henrissat B."/>
            <person name="Grigoriev I.V."/>
            <person name="Hibbett D.S."/>
            <person name="Martin F."/>
        </authorList>
    </citation>
    <scope>NUCLEOTIDE SEQUENCE [LARGE SCALE GENOMIC DNA]</scope>
    <source>
        <strain evidence="1 2">SS14</strain>
    </source>
</reference>
<dbReference type="AlphaFoldDB" id="A0A0C9ULF0"/>
<dbReference type="OrthoDB" id="3262992at2759"/>
<evidence type="ECO:0000313" key="2">
    <source>
        <dbReference type="Proteomes" id="UP000054279"/>
    </source>
</evidence>
<protein>
    <submittedName>
        <fullName evidence="1">Uncharacterized protein</fullName>
    </submittedName>
</protein>
<keyword evidence="2" id="KW-1185">Reference proteome</keyword>
<dbReference type="EMBL" id="KN837120">
    <property type="protein sequence ID" value="KIJ43848.1"/>
    <property type="molecule type" value="Genomic_DNA"/>
</dbReference>
<proteinExistence type="predicted"/>
<name>A0A0C9ULF0_SPHS4</name>
<dbReference type="HOGENOM" id="CLU_044484_2_0_1"/>
<organism evidence="1 2">
    <name type="scientific">Sphaerobolus stellatus (strain SS14)</name>
    <dbReference type="NCBI Taxonomy" id="990650"/>
    <lineage>
        <taxon>Eukaryota</taxon>
        <taxon>Fungi</taxon>
        <taxon>Dikarya</taxon>
        <taxon>Basidiomycota</taxon>
        <taxon>Agaricomycotina</taxon>
        <taxon>Agaricomycetes</taxon>
        <taxon>Phallomycetidae</taxon>
        <taxon>Geastrales</taxon>
        <taxon>Sphaerobolaceae</taxon>
        <taxon>Sphaerobolus</taxon>
    </lineage>
</organism>